<dbReference type="PANTHER" id="PTHR43156">
    <property type="entry name" value="STAGE II SPORULATION PROTEIN E-RELATED"/>
    <property type="match status" value="1"/>
</dbReference>
<keyword evidence="4" id="KW-0812">Transmembrane</keyword>
<keyword evidence="4" id="KW-0472">Membrane</keyword>
<evidence type="ECO:0000313" key="7">
    <source>
        <dbReference type="Proteomes" id="UP001501005"/>
    </source>
</evidence>
<evidence type="ECO:0000259" key="5">
    <source>
        <dbReference type="SMART" id="SM00331"/>
    </source>
</evidence>
<dbReference type="SUPFAM" id="SSF81606">
    <property type="entry name" value="PP2C-like"/>
    <property type="match status" value="1"/>
</dbReference>
<dbReference type="Proteomes" id="UP001501005">
    <property type="component" value="Unassembled WGS sequence"/>
</dbReference>
<keyword evidence="2" id="KW-0175">Coiled coil</keyword>
<evidence type="ECO:0000256" key="2">
    <source>
        <dbReference type="SAM" id="Coils"/>
    </source>
</evidence>
<evidence type="ECO:0000256" key="1">
    <source>
        <dbReference type="ARBA" id="ARBA00022801"/>
    </source>
</evidence>
<comment type="caution">
    <text evidence="6">The sequence shown here is derived from an EMBL/GenBank/DDBJ whole genome shotgun (WGS) entry which is preliminary data.</text>
</comment>
<dbReference type="PANTHER" id="PTHR43156:SF2">
    <property type="entry name" value="STAGE II SPORULATION PROTEIN E"/>
    <property type="match status" value="1"/>
</dbReference>
<dbReference type="RefSeq" id="WP_344052968.1">
    <property type="nucleotide sequence ID" value="NZ_BAAAHG010000048.1"/>
</dbReference>
<keyword evidence="4" id="KW-1133">Transmembrane helix</keyword>
<name>A0ABP3ZQY0_9ACTN</name>
<keyword evidence="7" id="KW-1185">Reference proteome</keyword>
<evidence type="ECO:0000313" key="6">
    <source>
        <dbReference type="EMBL" id="GAA0925652.1"/>
    </source>
</evidence>
<evidence type="ECO:0000256" key="4">
    <source>
        <dbReference type="SAM" id="Phobius"/>
    </source>
</evidence>
<feature type="coiled-coil region" evidence="2">
    <location>
        <begin position="98"/>
        <end position="125"/>
    </location>
</feature>
<dbReference type="InterPro" id="IPR036457">
    <property type="entry name" value="PPM-type-like_dom_sf"/>
</dbReference>
<feature type="transmembrane region" description="Helical" evidence="4">
    <location>
        <begin position="81"/>
        <end position="101"/>
    </location>
</feature>
<reference evidence="7" key="1">
    <citation type="journal article" date="2019" name="Int. J. Syst. Evol. Microbiol.">
        <title>The Global Catalogue of Microorganisms (GCM) 10K type strain sequencing project: providing services to taxonomists for standard genome sequencing and annotation.</title>
        <authorList>
            <consortium name="The Broad Institute Genomics Platform"/>
            <consortium name="The Broad Institute Genome Sequencing Center for Infectious Disease"/>
            <person name="Wu L."/>
            <person name="Ma J."/>
        </authorList>
    </citation>
    <scope>NUCLEOTIDE SEQUENCE [LARGE SCALE GENOMIC DNA]</scope>
    <source>
        <strain evidence="7">JCM 10673</strain>
    </source>
</reference>
<proteinExistence type="predicted"/>
<organism evidence="6 7">
    <name type="scientific">Streptomyces thermoalcalitolerans</name>
    <dbReference type="NCBI Taxonomy" id="65605"/>
    <lineage>
        <taxon>Bacteria</taxon>
        <taxon>Bacillati</taxon>
        <taxon>Actinomycetota</taxon>
        <taxon>Actinomycetes</taxon>
        <taxon>Kitasatosporales</taxon>
        <taxon>Streptomycetaceae</taxon>
        <taxon>Streptomyces</taxon>
    </lineage>
</organism>
<dbReference type="Pfam" id="PF07228">
    <property type="entry name" value="SpoIIE"/>
    <property type="match status" value="1"/>
</dbReference>
<keyword evidence="1" id="KW-0378">Hydrolase</keyword>
<feature type="region of interest" description="Disordered" evidence="3">
    <location>
        <begin position="361"/>
        <end position="434"/>
    </location>
</feature>
<dbReference type="InterPro" id="IPR052016">
    <property type="entry name" value="Bact_Sigma-Reg"/>
</dbReference>
<sequence>MRHHRTYPIGPRSWPSFLPALAVVAAVVLGLFTPHVNTFPLLAAAPLLAAPVLSLPGTITTGVVAIAVGEAKTLLISGGSFFAYGVQLSSMVVLTVLASVLNRMMSRYRKELKDAREVAEAVQRAVLPMPPARIGPLDVAVRYQAALREAAIGGDFYAIHSTPYGIRLMIADVRGKGVGAVKTVNGLLGSFHEASIRVPDLPGVVARLEERMRELNSEDAEGEESFATAAVIEIPADGCLLRLSNLGHCPPLLVHQGRACPLTPAEPTLPLGLGDLGRERVPVEQYPLPPGATLVLYTDGVVEARDRRGVFYDPVPSLSRPLPTNPDAILDTLLADLARHTGGRLDDDAALMAVTHRQEAQDDTALSAGRNAEGQQATPVGASRTVTAGKRKVRTSGRPTACAGRQPARVRPLASAPRTPREPEPGPQEKSQAG</sequence>
<protein>
    <recommendedName>
        <fullName evidence="5">PPM-type phosphatase domain-containing protein</fullName>
    </recommendedName>
</protein>
<dbReference type="Gene3D" id="3.60.40.10">
    <property type="entry name" value="PPM-type phosphatase domain"/>
    <property type="match status" value="1"/>
</dbReference>
<feature type="domain" description="PPM-type phosphatase" evidence="5">
    <location>
        <begin position="137"/>
        <end position="356"/>
    </location>
</feature>
<accession>A0ABP3ZQY0</accession>
<dbReference type="InterPro" id="IPR001932">
    <property type="entry name" value="PPM-type_phosphatase-like_dom"/>
</dbReference>
<evidence type="ECO:0000256" key="3">
    <source>
        <dbReference type="SAM" id="MobiDB-lite"/>
    </source>
</evidence>
<dbReference type="SMART" id="SM00331">
    <property type="entry name" value="PP2C_SIG"/>
    <property type="match status" value="1"/>
</dbReference>
<dbReference type="EMBL" id="BAAAHG010000048">
    <property type="protein sequence ID" value="GAA0925652.1"/>
    <property type="molecule type" value="Genomic_DNA"/>
</dbReference>
<gene>
    <name evidence="6" type="ORF">GCM10009549_46690</name>
</gene>